<dbReference type="EMBL" id="SJPS01000006">
    <property type="protein sequence ID" value="TWU23644.1"/>
    <property type="molecule type" value="Genomic_DNA"/>
</dbReference>
<protein>
    <submittedName>
        <fullName evidence="1">Uncharacterized protein</fullName>
    </submittedName>
</protein>
<dbReference type="AlphaFoldDB" id="A0A5C6CJJ0"/>
<accession>A0A5C6CJJ0</accession>
<evidence type="ECO:0000313" key="1">
    <source>
        <dbReference type="EMBL" id="TWU23644.1"/>
    </source>
</evidence>
<name>A0A5C6CJJ0_9BACT</name>
<proteinExistence type="predicted"/>
<sequence>MMQVFYPVLGAYMKRRVKFQGDDSVFLSGHSLFLEPSRSTSRGSQFEDFLSGIQTNLSEMDAILCSPTR</sequence>
<organism evidence="1 2">
    <name type="scientific">Bythopirellula polymerisocia</name>
    <dbReference type="NCBI Taxonomy" id="2528003"/>
    <lineage>
        <taxon>Bacteria</taxon>
        <taxon>Pseudomonadati</taxon>
        <taxon>Planctomycetota</taxon>
        <taxon>Planctomycetia</taxon>
        <taxon>Pirellulales</taxon>
        <taxon>Lacipirellulaceae</taxon>
        <taxon>Bythopirellula</taxon>
    </lineage>
</organism>
<reference evidence="1 2" key="1">
    <citation type="submission" date="2019-02" db="EMBL/GenBank/DDBJ databases">
        <title>Deep-cultivation of Planctomycetes and their phenomic and genomic characterization uncovers novel biology.</title>
        <authorList>
            <person name="Wiegand S."/>
            <person name="Jogler M."/>
            <person name="Boedeker C."/>
            <person name="Pinto D."/>
            <person name="Vollmers J."/>
            <person name="Rivas-Marin E."/>
            <person name="Kohn T."/>
            <person name="Peeters S.H."/>
            <person name="Heuer A."/>
            <person name="Rast P."/>
            <person name="Oberbeckmann S."/>
            <person name="Bunk B."/>
            <person name="Jeske O."/>
            <person name="Meyerdierks A."/>
            <person name="Storesund J.E."/>
            <person name="Kallscheuer N."/>
            <person name="Luecker S."/>
            <person name="Lage O.M."/>
            <person name="Pohl T."/>
            <person name="Merkel B.J."/>
            <person name="Hornburger P."/>
            <person name="Mueller R.-W."/>
            <person name="Bruemmer F."/>
            <person name="Labrenz M."/>
            <person name="Spormann A.M."/>
            <person name="Op Den Camp H."/>
            <person name="Overmann J."/>
            <person name="Amann R."/>
            <person name="Jetten M.S.M."/>
            <person name="Mascher T."/>
            <person name="Medema M.H."/>
            <person name="Devos D.P."/>
            <person name="Kaster A.-K."/>
            <person name="Ovreas L."/>
            <person name="Rohde M."/>
            <person name="Galperin M.Y."/>
            <person name="Jogler C."/>
        </authorList>
    </citation>
    <scope>NUCLEOTIDE SEQUENCE [LARGE SCALE GENOMIC DNA]</scope>
    <source>
        <strain evidence="1 2">Pla144</strain>
    </source>
</reference>
<keyword evidence="2" id="KW-1185">Reference proteome</keyword>
<comment type="caution">
    <text evidence="1">The sequence shown here is derived from an EMBL/GenBank/DDBJ whole genome shotgun (WGS) entry which is preliminary data.</text>
</comment>
<gene>
    <name evidence="1" type="ORF">Pla144_38190</name>
</gene>
<evidence type="ECO:0000313" key="2">
    <source>
        <dbReference type="Proteomes" id="UP000318437"/>
    </source>
</evidence>
<dbReference type="Proteomes" id="UP000318437">
    <property type="component" value="Unassembled WGS sequence"/>
</dbReference>